<accession>A0A1I4ACH4</accession>
<dbReference type="RefSeq" id="WP_092959639.1">
    <property type="nucleotide sequence ID" value="NZ_FOSQ01000003.1"/>
</dbReference>
<sequence length="469" mass="51903">MSARVPPRYHEAIDLDALCQEFPPAPEFFDTVWTLPEEALRARREAAFLKQMERAWQVPFYRRRWSAAGLQPGDIRSLDDLKLIPTFSVHDMRESLERDPFWPDYFGVNPATDEALPLVFQTSGGTTGLPRPMMFAPRDREVMNIVTGRRLFMQGVRPFDRLQVTLSLGLPNGGLLVREGIQKYTGAVPIMTGSGAQTPTRRQIELMRAWGVTHLIGFPAYLRHMALVARDELGLDPRGFGIKGLITHLGVEDRGTLEELWGADVYDTYGMNEFGSVAVDCAEKSGMHVFEDCFAVEVLGLPDEHGTRRLAAEGEDGSAIVTTFFKHVAPMIRFDTNDITSFAPGRCACGSTHRRITGIRGRADGMVKLRGVNVFPEAIGALVAADPRGNGEFLCVLERGERMVVRVEMSDGSVAADVFAADLAGRFKEALSVRLEVEVVPKGTLAPLTGLDTTSKIRRLIDRRAVQEA</sequence>
<evidence type="ECO:0000313" key="2">
    <source>
        <dbReference type="EMBL" id="SFK54132.1"/>
    </source>
</evidence>
<dbReference type="EMBL" id="FOSQ01000003">
    <property type="protein sequence ID" value="SFK54132.1"/>
    <property type="molecule type" value="Genomic_DNA"/>
</dbReference>
<proteinExistence type="predicted"/>
<dbReference type="OrthoDB" id="580775at2"/>
<dbReference type="Pfam" id="PF14535">
    <property type="entry name" value="AMP-binding_C_2"/>
    <property type="match status" value="1"/>
</dbReference>
<evidence type="ECO:0000259" key="1">
    <source>
        <dbReference type="Pfam" id="PF14535"/>
    </source>
</evidence>
<name>A0A1I4ACH4_9PROT</name>
<protein>
    <submittedName>
        <fullName evidence="2">Phenylacetate-CoA ligase</fullName>
    </submittedName>
</protein>
<evidence type="ECO:0000313" key="3">
    <source>
        <dbReference type="Proteomes" id="UP000199473"/>
    </source>
</evidence>
<keyword evidence="3" id="KW-1185">Reference proteome</keyword>
<feature type="domain" description="AMP-dependent ligase C-terminal" evidence="1">
    <location>
        <begin position="371"/>
        <end position="464"/>
    </location>
</feature>
<dbReference type="PANTHER" id="PTHR43845">
    <property type="entry name" value="BLR5969 PROTEIN"/>
    <property type="match status" value="1"/>
</dbReference>
<dbReference type="Gene3D" id="3.40.50.12780">
    <property type="entry name" value="N-terminal domain of ligase-like"/>
    <property type="match status" value="1"/>
</dbReference>
<dbReference type="AlphaFoldDB" id="A0A1I4ACH4"/>
<dbReference type="InterPro" id="IPR045851">
    <property type="entry name" value="AMP-bd_C_sf"/>
</dbReference>
<dbReference type="Proteomes" id="UP000199473">
    <property type="component" value="Unassembled WGS sequence"/>
</dbReference>
<dbReference type="STRING" id="1123062.SAMN02745775_103348"/>
<dbReference type="PANTHER" id="PTHR43845:SF1">
    <property type="entry name" value="BLR5969 PROTEIN"/>
    <property type="match status" value="1"/>
</dbReference>
<keyword evidence="2" id="KW-0436">Ligase</keyword>
<dbReference type="SUPFAM" id="SSF56801">
    <property type="entry name" value="Acetyl-CoA synthetase-like"/>
    <property type="match status" value="1"/>
</dbReference>
<dbReference type="InterPro" id="IPR028154">
    <property type="entry name" value="AMP-dep_Lig_C"/>
</dbReference>
<dbReference type="InterPro" id="IPR042099">
    <property type="entry name" value="ANL_N_sf"/>
</dbReference>
<organism evidence="2 3">
    <name type="scientific">Falsiroseomonas stagni DSM 19981</name>
    <dbReference type="NCBI Taxonomy" id="1123062"/>
    <lineage>
        <taxon>Bacteria</taxon>
        <taxon>Pseudomonadati</taxon>
        <taxon>Pseudomonadota</taxon>
        <taxon>Alphaproteobacteria</taxon>
        <taxon>Acetobacterales</taxon>
        <taxon>Roseomonadaceae</taxon>
        <taxon>Falsiroseomonas</taxon>
    </lineage>
</organism>
<gene>
    <name evidence="2" type="ORF">SAMN02745775_103348</name>
</gene>
<dbReference type="GO" id="GO:0016874">
    <property type="term" value="F:ligase activity"/>
    <property type="evidence" value="ECO:0007669"/>
    <property type="project" value="UniProtKB-KW"/>
</dbReference>
<reference evidence="2 3" key="1">
    <citation type="submission" date="2016-10" db="EMBL/GenBank/DDBJ databases">
        <authorList>
            <person name="de Groot N.N."/>
        </authorList>
    </citation>
    <scope>NUCLEOTIDE SEQUENCE [LARGE SCALE GENOMIC DNA]</scope>
    <source>
        <strain evidence="2 3">DSM 19981</strain>
    </source>
</reference>
<dbReference type="Gene3D" id="3.30.300.30">
    <property type="match status" value="1"/>
</dbReference>